<dbReference type="Proteomes" id="UP000326912">
    <property type="component" value="Unassembled WGS sequence"/>
</dbReference>
<keyword evidence="1" id="KW-0472">Membrane</keyword>
<evidence type="ECO:0000259" key="2">
    <source>
        <dbReference type="Pfam" id="PF14067"/>
    </source>
</evidence>
<organism evidence="3 4">
    <name type="scientific">Dictyobacter vulcani</name>
    <dbReference type="NCBI Taxonomy" id="2607529"/>
    <lineage>
        <taxon>Bacteria</taxon>
        <taxon>Bacillati</taxon>
        <taxon>Chloroflexota</taxon>
        <taxon>Ktedonobacteria</taxon>
        <taxon>Ktedonobacterales</taxon>
        <taxon>Dictyobacteraceae</taxon>
        <taxon>Dictyobacter</taxon>
    </lineage>
</organism>
<keyword evidence="1" id="KW-1133">Transmembrane helix</keyword>
<sequence>MSNKITCVMSIISLSLLLFLALTVALICFYPYTYDFTTSPKITRTQSGAAGDPINLVFVGTQAQIMQSFHQAGWLIPDPITLQTSAKIAADSLAHKPYPTAPVSHLYAFGRVQDLAFEKPSNDVQNREHIRLWKTGTRIGGQLVWIGQASYDSGIELSGTTHLPTHHIAPPVDLERNAVGDDLEKTGLVTEEVDAAFTAPILYARNGGGDYYESDGDVLVITYAHAPIQFMQQEGMIAQLKDGFFLFYDTLETSLLLAVAVGIMGFSLVVVGGAVLRWLFQKFGVAILLSTYSFGKKILRTERYDNDAHSIRSH</sequence>
<feature type="domain" description="LssY-like C-terminal" evidence="2">
    <location>
        <begin position="39"/>
        <end position="217"/>
    </location>
</feature>
<protein>
    <recommendedName>
        <fullName evidence="2">LssY-like C-terminal domain-containing protein</fullName>
    </recommendedName>
</protein>
<gene>
    <name evidence="3" type="ORF">KDW_04960</name>
</gene>
<evidence type="ECO:0000313" key="4">
    <source>
        <dbReference type="Proteomes" id="UP000326912"/>
    </source>
</evidence>
<dbReference type="EMBL" id="BKZW01000001">
    <property type="protein sequence ID" value="GER86334.1"/>
    <property type="molecule type" value="Genomic_DNA"/>
</dbReference>
<dbReference type="RefSeq" id="WP_151754479.1">
    <property type="nucleotide sequence ID" value="NZ_BKZW01000001.1"/>
</dbReference>
<dbReference type="AlphaFoldDB" id="A0A5J4KC40"/>
<dbReference type="Pfam" id="PF14067">
    <property type="entry name" value="LssY_C"/>
    <property type="match status" value="1"/>
</dbReference>
<keyword evidence="4" id="KW-1185">Reference proteome</keyword>
<evidence type="ECO:0000313" key="3">
    <source>
        <dbReference type="EMBL" id="GER86334.1"/>
    </source>
</evidence>
<reference evidence="3 4" key="1">
    <citation type="submission" date="2019-10" db="EMBL/GenBank/DDBJ databases">
        <title>Dictyobacter vulcani sp. nov., within the class Ktedonobacteria, isolated from soil of volcanic Mt. Zao.</title>
        <authorList>
            <person name="Zheng Y."/>
            <person name="Wang C.M."/>
            <person name="Sakai Y."/>
            <person name="Abe K."/>
            <person name="Yokota A."/>
            <person name="Yabe S."/>
        </authorList>
    </citation>
    <scope>NUCLEOTIDE SEQUENCE [LARGE SCALE GENOMIC DNA]</scope>
    <source>
        <strain evidence="3 4">W12</strain>
    </source>
</reference>
<keyword evidence="1" id="KW-0812">Transmembrane</keyword>
<name>A0A5J4KC40_9CHLR</name>
<proteinExistence type="predicted"/>
<dbReference type="InterPro" id="IPR025902">
    <property type="entry name" value="LssY-like-C_dom"/>
</dbReference>
<feature type="transmembrane region" description="Helical" evidence="1">
    <location>
        <begin position="255"/>
        <end position="280"/>
    </location>
</feature>
<comment type="caution">
    <text evidence="3">The sequence shown here is derived from an EMBL/GenBank/DDBJ whole genome shotgun (WGS) entry which is preliminary data.</text>
</comment>
<accession>A0A5J4KC40</accession>
<evidence type="ECO:0000256" key="1">
    <source>
        <dbReference type="SAM" id="Phobius"/>
    </source>
</evidence>